<dbReference type="Proteomes" id="UP000320055">
    <property type="component" value="Unassembled WGS sequence"/>
</dbReference>
<gene>
    <name evidence="1" type="ORF">H1P_830003</name>
</gene>
<dbReference type="EMBL" id="CAACVJ010000691">
    <property type="protein sequence ID" value="VEP18598.1"/>
    <property type="molecule type" value="Genomic_DNA"/>
</dbReference>
<evidence type="ECO:0000313" key="1">
    <source>
        <dbReference type="EMBL" id="VEP18598.1"/>
    </source>
</evidence>
<keyword evidence="2" id="KW-1185">Reference proteome</keyword>
<proteinExistence type="predicted"/>
<organism evidence="1 2">
    <name type="scientific">Hyella patelloides LEGE 07179</name>
    <dbReference type="NCBI Taxonomy" id="945734"/>
    <lineage>
        <taxon>Bacteria</taxon>
        <taxon>Bacillati</taxon>
        <taxon>Cyanobacteriota</taxon>
        <taxon>Cyanophyceae</taxon>
        <taxon>Pleurocapsales</taxon>
        <taxon>Hyellaceae</taxon>
        <taxon>Hyella</taxon>
    </lineage>
</organism>
<evidence type="ECO:0000313" key="2">
    <source>
        <dbReference type="Proteomes" id="UP000320055"/>
    </source>
</evidence>
<dbReference type="AlphaFoldDB" id="A0A563W4I4"/>
<reference evidence="1 2" key="1">
    <citation type="submission" date="2019-01" db="EMBL/GenBank/DDBJ databases">
        <authorList>
            <person name="Brito A."/>
        </authorList>
    </citation>
    <scope>NUCLEOTIDE SEQUENCE [LARGE SCALE GENOMIC DNA]</scope>
    <source>
        <strain evidence="1">1</strain>
    </source>
</reference>
<accession>A0A563W4I4</accession>
<name>A0A563W4I4_9CYAN</name>
<protein>
    <submittedName>
        <fullName evidence="1">Uncharacterized protein</fullName>
    </submittedName>
</protein>
<sequence length="42" mass="5183">MLIYKLTLQLRNIFLFQQILVRNNDYLRTYLVIILCTSLKFF</sequence>